<feature type="region of interest" description="Disordered" evidence="5">
    <location>
        <begin position="265"/>
        <end position="288"/>
    </location>
</feature>
<evidence type="ECO:0000256" key="2">
    <source>
        <dbReference type="ARBA" id="ARBA00022692"/>
    </source>
</evidence>
<feature type="domain" description="G-protein coupled receptors family 1 profile" evidence="7">
    <location>
        <begin position="37"/>
        <end position="232"/>
    </location>
</feature>
<comment type="caution">
    <text evidence="8">The sequence shown here is derived from an EMBL/GenBank/DDBJ whole genome shotgun (WGS) entry which is preliminary data.</text>
</comment>
<feature type="transmembrane region" description="Helical" evidence="6">
    <location>
        <begin position="434"/>
        <end position="456"/>
    </location>
</feature>
<keyword evidence="2 6" id="KW-0812">Transmembrane</keyword>
<comment type="subcellular location">
    <subcellularLocation>
        <location evidence="1">Membrane</location>
    </subcellularLocation>
</comment>
<dbReference type="Proteomes" id="UP001283361">
    <property type="component" value="Unassembled WGS sequence"/>
</dbReference>
<dbReference type="Pfam" id="PF10328">
    <property type="entry name" value="7TM_GPCR_Srx"/>
    <property type="match status" value="1"/>
</dbReference>
<evidence type="ECO:0000313" key="8">
    <source>
        <dbReference type="EMBL" id="KAK3782889.1"/>
    </source>
</evidence>
<dbReference type="PANTHER" id="PTHR46641">
    <property type="entry name" value="FMRFAMIDE RECEPTOR-RELATED"/>
    <property type="match status" value="1"/>
</dbReference>
<feature type="transmembrane region" description="Helical" evidence="6">
    <location>
        <begin position="56"/>
        <end position="73"/>
    </location>
</feature>
<reference evidence="8" key="1">
    <citation type="journal article" date="2023" name="G3 (Bethesda)">
        <title>A reference genome for the long-term kleptoplast-retaining sea slug Elysia crispata morphotype clarki.</title>
        <authorList>
            <person name="Eastman K.E."/>
            <person name="Pendleton A.L."/>
            <person name="Shaikh M.A."/>
            <person name="Suttiyut T."/>
            <person name="Ogas R."/>
            <person name="Tomko P."/>
            <person name="Gavelis G."/>
            <person name="Widhalm J.R."/>
            <person name="Wisecaver J.H."/>
        </authorList>
    </citation>
    <scope>NUCLEOTIDE SEQUENCE</scope>
    <source>
        <strain evidence="8">ECLA1</strain>
    </source>
</reference>
<dbReference type="EMBL" id="JAWDGP010002483">
    <property type="protein sequence ID" value="KAK3782889.1"/>
    <property type="molecule type" value="Genomic_DNA"/>
</dbReference>
<evidence type="ECO:0000256" key="3">
    <source>
        <dbReference type="ARBA" id="ARBA00022989"/>
    </source>
</evidence>
<feature type="compositionally biased region" description="Basic and acidic residues" evidence="5">
    <location>
        <begin position="387"/>
        <end position="402"/>
    </location>
</feature>
<feature type="compositionally biased region" description="Polar residues" evidence="5">
    <location>
        <begin position="334"/>
        <end position="381"/>
    </location>
</feature>
<feature type="transmembrane region" description="Helical" evidence="6">
    <location>
        <begin position="110"/>
        <end position="130"/>
    </location>
</feature>
<keyword evidence="4 6" id="KW-0472">Membrane</keyword>
<organism evidence="8 9">
    <name type="scientific">Elysia crispata</name>
    <name type="common">lettuce slug</name>
    <dbReference type="NCBI Taxonomy" id="231223"/>
    <lineage>
        <taxon>Eukaryota</taxon>
        <taxon>Metazoa</taxon>
        <taxon>Spiralia</taxon>
        <taxon>Lophotrochozoa</taxon>
        <taxon>Mollusca</taxon>
        <taxon>Gastropoda</taxon>
        <taxon>Heterobranchia</taxon>
        <taxon>Euthyneura</taxon>
        <taxon>Panpulmonata</taxon>
        <taxon>Sacoglossa</taxon>
        <taxon>Placobranchoidea</taxon>
        <taxon>Plakobranchidae</taxon>
        <taxon>Elysia</taxon>
    </lineage>
</organism>
<evidence type="ECO:0000256" key="6">
    <source>
        <dbReference type="SAM" id="Phobius"/>
    </source>
</evidence>
<dbReference type="InterPro" id="IPR052954">
    <property type="entry name" value="GPCR-Ligand_Int"/>
</dbReference>
<sequence length="498" mass="54630">MNSTDAQAGLMSNFVKDIIICINMVLLDMIALFGLLSNTVNIVVFRKHSFRESITVTLFSTSISDIVSLLFLLPSSMFQLPGFAGLSRAAAAMYRYRQAVGQMRHVSRLISIWITVLITIERCVCIVKPLKVKEIFTPRRSTTAILIISSLLFFPTAVTVSLFFTERCRQHFAFLPDIGSNSTSTGASAETAQTKVYQSIVFGLGAASNFISLLAVTVSIGYLAVMLRKRSSYIHGGNRLLKNPNTASRRTNLLSAKTSAKVHPISTLPNLSPLTSSGPISSSTSQSNASSSIVIKIMPLNTPMNISYTAKDRSHLFSSSFDSDTGRTEPPKFSNEQPRPKSSNEQPRPKSSNEQPRPKFSNEQLRPKSSNKLAPPKSSNGQPQPKSSKEQPQRKFRNEQPRPKSSNEQLQGSGSAAIAASSVRRSWRLGRMMFILSGINLVSFLPAGVCLTIALIEPQFRSGGRLVRRALGLSMSTKTEHRKNVFYCMCACFLSAGD</sequence>
<dbReference type="InterPro" id="IPR017452">
    <property type="entry name" value="GPCR_Rhodpsn_7TM"/>
</dbReference>
<feature type="transmembrane region" description="Helical" evidence="6">
    <location>
        <begin position="200"/>
        <end position="225"/>
    </location>
</feature>
<dbReference type="SUPFAM" id="SSF81321">
    <property type="entry name" value="Family A G protein-coupled receptor-like"/>
    <property type="match status" value="1"/>
</dbReference>
<accession>A0AAE1A7W7</accession>
<name>A0AAE1A7W7_9GAST</name>
<dbReference type="Gene3D" id="1.20.1070.10">
    <property type="entry name" value="Rhodopsin 7-helix transmembrane proteins"/>
    <property type="match status" value="1"/>
</dbReference>
<feature type="transmembrane region" description="Helical" evidence="6">
    <location>
        <begin position="142"/>
        <end position="164"/>
    </location>
</feature>
<keyword evidence="3 6" id="KW-1133">Transmembrane helix</keyword>
<feature type="region of interest" description="Disordered" evidence="5">
    <location>
        <begin position="318"/>
        <end position="417"/>
    </location>
</feature>
<dbReference type="PROSITE" id="PS50262">
    <property type="entry name" value="G_PROTEIN_RECEP_F1_2"/>
    <property type="match status" value="1"/>
</dbReference>
<gene>
    <name evidence="8" type="ORF">RRG08_002518</name>
</gene>
<feature type="transmembrane region" description="Helical" evidence="6">
    <location>
        <begin position="20"/>
        <end position="44"/>
    </location>
</feature>
<evidence type="ECO:0000256" key="4">
    <source>
        <dbReference type="ARBA" id="ARBA00023136"/>
    </source>
</evidence>
<proteinExistence type="predicted"/>
<evidence type="ECO:0000259" key="7">
    <source>
        <dbReference type="PROSITE" id="PS50262"/>
    </source>
</evidence>
<dbReference type="PANTHER" id="PTHR46641:SF18">
    <property type="entry name" value="G-PROTEIN COUPLED RECEPTORS FAMILY 1 PROFILE DOMAIN-CONTAINING PROTEIN"/>
    <property type="match status" value="1"/>
</dbReference>
<keyword evidence="9" id="KW-1185">Reference proteome</keyword>
<protein>
    <recommendedName>
        <fullName evidence="7">G-protein coupled receptors family 1 profile domain-containing protein</fullName>
    </recommendedName>
</protein>
<dbReference type="GO" id="GO:0016020">
    <property type="term" value="C:membrane"/>
    <property type="evidence" value="ECO:0007669"/>
    <property type="project" value="UniProtKB-SubCell"/>
</dbReference>
<dbReference type="AlphaFoldDB" id="A0AAE1A7W7"/>
<dbReference type="InterPro" id="IPR019430">
    <property type="entry name" value="7TM_GPCR_serpentine_rcpt_Srx"/>
</dbReference>
<evidence type="ECO:0000256" key="1">
    <source>
        <dbReference type="ARBA" id="ARBA00004370"/>
    </source>
</evidence>
<evidence type="ECO:0000313" key="9">
    <source>
        <dbReference type="Proteomes" id="UP001283361"/>
    </source>
</evidence>
<evidence type="ECO:0000256" key="5">
    <source>
        <dbReference type="SAM" id="MobiDB-lite"/>
    </source>
</evidence>